<proteinExistence type="predicted"/>
<gene>
    <name evidence="1" type="ORF">MHUMG1_05052</name>
</gene>
<dbReference type="AlphaFoldDB" id="A0A9P8MCX1"/>
<comment type="caution">
    <text evidence="1">The sequence shown here is derived from an EMBL/GenBank/DDBJ whole genome shotgun (WGS) entry which is preliminary data.</text>
</comment>
<name>A0A9P8MCX1_9HYPO</name>
<protein>
    <submittedName>
        <fullName evidence="1">Uncharacterized protein</fullName>
    </submittedName>
</protein>
<reference evidence="1 2" key="1">
    <citation type="submission" date="2020-07" db="EMBL/GenBank/DDBJ databases">
        <title>Metarhizium humberi genome.</title>
        <authorList>
            <person name="Lysoe E."/>
        </authorList>
    </citation>
    <scope>NUCLEOTIDE SEQUENCE [LARGE SCALE GENOMIC DNA]</scope>
    <source>
        <strain evidence="1 2">ESALQ1638</strain>
    </source>
</reference>
<evidence type="ECO:0000313" key="1">
    <source>
        <dbReference type="EMBL" id="KAH0597672.1"/>
    </source>
</evidence>
<keyword evidence="2" id="KW-1185">Reference proteome</keyword>
<evidence type="ECO:0000313" key="2">
    <source>
        <dbReference type="Proteomes" id="UP000764110"/>
    </source>
</evidence>
<dbReference type="Proteomes" id="UP000764110">
    <property type="component" value="Unassembled WGS sequence"/>
</dbReference>
<organism evidence="1 2">
    <name type="scientific">Metarhizium humberi</name>
    <dbReference type="NCBI Taxonomy" id="2596975"/>
    <lineage>
        <taxon>Eukaryota</taxon>
        <taxon>Fungi</taxon>
        <taxon>Dikarya</taxon>
        <taxon>Ascomycota</taxon>
        <taxon>Pezizomycotina</taxon>
        <taxon>Sordariomycetes</taxon>
        <taxon>Hypocreomycetidae</taxon>
        <taxon>Hypocreales</taxon>
        <taxon>Clavicipitaceae</taxon>
        <taxon>Metarhizium</taxon>
    </lineage>
</organism>
<accession>A0A9P8MCX1</accession>
<sequence length="1036" mass="117063">MTDIVELQNAIPSQIMPLGAFIKDKHNPLDAYHVPPIIITRNNTRVSPGAKSRDGTGPSPILHSIPLTTSLENCTYTVIRHTVATGKQYRLVSAVNYLKKVLVASPTKRWIEINGLRHEPIYLLVGMQTTPGPNAVASPRINRRFTLASGDQIWALEYRQLEFRQSSRRNSLDVLPSATFDVFEPDDGGSEVIVQEKIEHTIYKQPEISVEKSEQLSTIRDLPRYTDDQFSEYSTEAVADELAAAGRARLQRQRNRIVTLVEKIEKLAQLKSRYPEVRINEGDIYKLKDGAHAIACPERLTSKHDEDLSKIDSCIGTIAAASLISITNRQFHNGLLEAQGALGVIKDTLAVSFIVDLSDFYSRRHVPVDSYITITSLSGAAFANTAACYVSWRWGENGMRILHWLPKIRENPILCIKDNLSFGRICIELRGELKHKPTATSDKYQVSIRVKWMEGRLQDYYALVADVALELAWILAAFKGGPDRGLSYSTAEIPSNPPENNASSDFHIIQYDAKDENFEDEHRCWRQLFTGHNVAVRFPVPPRPKGARGIEMPYSLMTKLVGVGGSSPIPYGPGFVLRGPKGELLPICSYQNPGDIAETKALQWHLHSESESREHKYLPMHHDNSAKFLEMIQKRRRHFLGLYQHAEVLVGTERSRNFMVSSAADQRDVIRYRQGLLQWNRTFSGGFGGGFFGAASLATGAYVRTEDERQLWHLTHHRDFNQHLELTRKKIAILYDVQVRTGWMLPQIHVIMHLIQAWIRTEYPAAGIKYPVPWTGMDIKSVRKAMDEFTQQPGGENINLEATFVQFSHILEELEGNNNLEADVPILGPVRLHGVDFEQISKMPLQYSILRIQLRTEYHGNWAKVLKRNWEDYLNDDPFPYKIVPFFCSNINPRPIWALRPPNPCEIWDPPPKGKDYLVTTLHCIQELAESYGTDPLKLSPDHFWVQGANGPFEPCAGYGTERLQMIKTNSIRLPKALRKELGSASDYAAIIFGGKSDDTKNCHCLLQVQTSPPETPEAPNLASPILTEPISFFEA</sequence>
<dbReference type="EMBL" id="JACEFI010000007">
    <property type="protein sequence ID" value="KAH0597672.1"/>
    <property type="molecule type" value="Genomic_DNA"/>
</dbReference>